<gene>
    <name evidence="2" type="ORF">D0T12_29075</name>
</gene>
<organism evidence="2 3">
    <name type="scientific">Actinomadura spongiicola</name>
    <dbReference type="NCBI Taxonomy" id="2303421"/>
    <lineage>
        <taxon>Bacteria</taxon>
        <taxon>Bacillati</taxon>
        <taxon>Actinomycetota</taxon>
        <taxon>Actinomycetes</taxon>
        <taxon>Streptosporangiales</taxon>
        <taxon>Thermomonosporaceae</taxon>
        <taxon>Actinomadura</taxon>
    </lineage>
</organism>
<reference evidence="2 3" key="1">
    <citation type="submission" date="2018-08" db="EMBL/GenBank/DDBJ databases">
        <title>Actinomadura spongicola sp. nov., isolated from marine sponge Leucetta chagosensis.</title>
        <authorList>
            <person name="Li L."/>
            <person name="Lin H.W."/>
        </authorList>
    </citation>
    <scope>NUCLEOTIDE SEQUENCE [LARGE SCALE GENOMIC DNA]</scope>
    <source>
        <strain evidence="2 3">LHW52907</strain>
    </source>
</reference>
<accession>A0A372G8T2</accession>
<dbReference type="AlphaFoldDB" id="A0A372G8T2"/>
<keyword evidence="3" id="KW-1185">Reference proteome</keyword>
<feature type="compositionally biased region" description="Basic and acidic residues" evidence="1">
    <location>
        <begin position="1"/>
        <end position="10"/>
    </location>
</feature>
<sequence>MHADHDERCRPLAKRYRPPAGRKHVRPNPPPRKLPRHHLQRLPRTIRGRVKPIGRAELVVPVDRYEPAYVISVD</sequence>
<name>A0A372G8T2_9ACTN</name>
<evidence type="ECO:0000313" key="3">
    <source>
        <dbReference type="Proteomes" id="UP000262882"/>
    </source>
</evidence>
<proteinExistence type="predicted"/>
<feature type="compositionally biased region" description="Basic residues" evidence="1">
    <location>
        <begin position="11"/>
        <end position="26"/>
    </location>
</feature>
<evidence type="ECO:0000313" key="2">
    <source>
        <dbReference type="EMBL" id="RFS81781.1"/>
    </source>
</evidence>
<evidence type="ECO:0000256" key="1">
    <source>
        <dbReference type="SAM" id="MobiDB-lite"/>
    </source>
</evidence>
<dbReference type="Proteomes" id="UP000262882">
    <property type="component" value="Unassembled WGS sequence"/>
</dbReference>
<protein>
    <submittedName>
        <fullName evidence="2">Uncharacterized protein</fullName>
    </submittedName>
</protein>
<dbReference type="EMBL" id="QVNQ01000011">
    <property type="protein sequence ID" value="RFS81781.1"/>
    <property type="molecule type" value="Genomic_DNA"/>
</dbReference>
<dbReference type="RefSeq" id="WP_117403564.1">
    <property type="nucleotide sequence ID" value="NZ_QVNQ01000011.1"/>
</dbReference>
<feature type="region of interest" description="Disordered" evidence="1">
    <location>
        <begin position="1"/>
        <end position="37"/>
    </location>
</feature>
<comment type="caution">
    <text evidence="2">The sequence shown here is derived from an EMBL/GenBank/DDBJ whole genome shotgun (WGS) entry which is preliminary data.</text>
</comment>